<reference evidence="4 5" key="1">
    <citation type="journal article" date="2016" name="Nat. Commun.">
        <title>Thousands of microbial genomes shed light on interconnected biogeochemical processes in an aquifer system.</title>
        <authorList>
            <person name="Anantharaman K."/>
            <person name="Brown C.T."/>
            <person name="Hug L.A."/>
            <person name="Sharon I."/>
            <person name="Castelle C.J."/>
            <person name="Probst A.J."/>
            <person name="Thomas B.C."/>
            <person name="Singh A."/>
            <person name="Wilkins M.J."/>
            <person name="Karaoz U."/>
            <person name="Brodie E.L."/>
            <person name="Williams K.H."/>
            <person name="Hubbard S.S."/>
            <person name="Banfield J.F."/>
        </authorList>
    </citation>
    <scope>NUCLEOTIDE SEQUENCE [LARGE SCALE GENOMIC DNA]</scope>
</reference>
<comment type="similarity">
    <text evidence="1">Belongs to the prokaryotic/mitochondrial release factor family.</text>
</comment>
<evidence type="ECO:0000313" key="5">
    <source>
        <dbReference type="Proteomes" id="UP000178515"/>
    </source>
</evidence>
<evidence type="ECO:0000256" key="2">
    <source>
        <dbReference type="ARBA" id="ARBA00022481"/>
    </source>
</evidence>
<evidence type="ECO:0000259" key="3">
    <source>
        <dbReference type="PROSITE" id="PS00745"/>
    </source>
</evidence>
<dbReference type="SMART" id="SM00937">
    <property type="entry name" value="PCRF"/>
    <property type="match status" value="1"/>
</dbReference>
<dbReference type="Gene3D" id="3.30.70.1660">
    <property type="match status" value="1"/>
</dbReference>
<dbReference type="SUPFAM" id="SSF75620">
    <property type="entry name" value="Release factor"/>
    <property type="match status" value="1"/>
</dbReference>
<dbReference type="PANTHER" id="PTHR43116">
    <property type="entry name" value="PEPTIDE CHAIN RELEASE FACTOR 2"/>
    <property type="match status" value="1"/>
</dbReference>
<dbReference type="Gene3D" id="3.30.160.20">
    <property type="match status" value="1"/>
</dbReference>
<dbReference type="STRING" id="1797689.A3F24_01710"/>
<dbReference type="AlphaFoldDB" id="A0A1G1Z4M0"/>
<dbReference type="Pfam" id="PF03462">
    <property type="entry name" value="PCRF"/>
    <property type="match status" value="1"/>
</dbReference>
<dbReference type="Gene3D" id="1.20.58.410">
    <property type="entry name" value="Release factor"/>
    <property type="match status" value="1"/>
</dbReference>
<proteinExistence type="inferred from homology"/>
<dbReference type="PROSITE" id="PS00745">
    <property type="entry name" value="RF_PROK_I"/>
    <property type="match status" value="1"/>
</dbReference>
<dbReference type="PANTHER" id="PTHR43116:SF3">
    <property type="entry name" value="CLASS I PEPTIDE CHAIN RELEASE FACTOR"/>
    <property type="match status" value="1"/>
</dbReference>
<accession>A0A1G1Z4M0</accession>
<dbReference type="InterPro" id="IPR045853">
    <property type="entry name" value="Pep_chain_release_fac_I_sf"/>
</dbReference>
<feature type="domain" description="Prokaryotic-type class I peptide chain release factors" evidence="3">
    <location>
        <begin position="198"/>
        <end position="214"/>
    </location>
</feature>
<protein>
    <recommendedName>
        <fullName evidence="3">Prokaryotic-type class I peptide chain release factors domain-containing protein</fullName>
    </recommendedName>
</protein>
<evidence type="ECO:0000313" key="4">
    <source>
        <dbReference type="EMBL" id="OGY58637.1"/>
    </source>
</evidence>
<dbReference type="EMBL" id="MHIX01000039">
    <property type="protein sequence ID" value="OGY58637.1"/>
    <property type="molecule type" value="Genomic_DNA"/>
</dbReference>
<dbReference type="GO" id="GO:0003747">
    <property type="term" value="F:translation release factor activity"/>
    <property type="evidence" value="ECO:0007669"/>
    <property type="project" value="InterPro"/>
</dbReference>
<gene>
    <name evidence="4" type="ORF">A3F24_01710</name>
</gene>
<evidence type="ECO:0000256" key="1">
    <source>
        <dbReference type="ARBA" id="ARBA00010835"/>
    </source>
</evidence>
<organism evidence="4 5">
    <name type="scientific">Candidatus Colwellbacteria bacterium RIFCSPHIGHO2_12_FULL_44_17</name>
    <dbReference type="NCBI Taxonomy" id="1797689"/>
    <lineage>
        <taxon>Bacteria</taxon>
        <taxon>Candidatus Colwelliibacteriota</taxon>
    </lineage>
</organism>
<dbReference type="Pfam" id="PF00472">
    <property type="entry name" value="RF-1"/>
    <property type="match status" value="1"/>
</dbReference>
<sequence length="322" mass="36847">MSRKEIRLKELDAEIGDPDLWKENRVLAEEKGKEAGILRNLIESFRTFEKDLVRATNDSSEDVVFDLEKRFKKLEIGELLKGSYDTRDAIISIYAGVGGDDAGDWARMLGEMYIRYAQNKNWKTRIIDTNVIEIKGEYAYGFLKGEMGVHRLVRMSPFSAKQLRHTSFALVEILPDLPTIEVQKFSIPEDDLKFEFSRSGGAGGQNVNKVETKVRIVHIPTGVWATSQVERSQSQNRERALTLLKAKLLQRMETAKAKELGDLRTKAKPEWGSQIRSYVLNPYKMVKDHRTNVETTNVSSVLEEGLLDTFIEAELELYRNEK</sequence>
<dbReference type="GO" id="GO:0005737">
    <property type="term" value="C:cytoplasm"/>
    <property type="evidence" value="ECO:0007669"/>
    <property type="project" value="UniProtKB-ARBA"/>
</dbReference>
<keyword evidence="2" id="KW-0488">Methylation</keyword>
<name>A0A1G1Z4M0_9BACT</name>
<dbReference type="InterPro" id="IPR005139">
    <property type="entry name" value="PCRF"/>
</dbReference>
<dbReference type="InterPro" id="IPR000352">
    <property type="entry name" value="Pep_chain_release_fac_I"/>
</dbReference>
<comment type="caution">
    <text evidence="4">The sequence shown here is derived from an EMBL/GenBank/DDBJ whole genome shotgun (WGS) entry which is preliminary data.</text>
</comment>
<dbReference type="Proteomes" id="UP000178515">
    <property type="component" value="Unassembled WGS sequence"/>
</dbReference>